<feature type="transmembrane region" description="Helical" evidence="2">
    <location>
        <begin position="169"/>
        <end position="191"/>
    </location>
</feature>
<dbReference type="AlphaFoldDB" id="A0A848M2U5"/>
<keyword evidence="2" id="KW-0812">Transmembrane</keyword>
<accession>A0A848M2U5</accession>
<sequence length="204" mass="22041">MNTEQLLQLIEHFGYAALFFSLWLGIVGMPLPDEVIVMTGGAVTGLGYLAPVPAFILTYLGVISGLSLGYVLGRSVGAPILTKLGNKRGMTRHIAKSEGLIRKYGGFALCISYFFPIVRHVIPYLVGINKMPFHRYATISYLTGLVWTAIFFSLGSYSSAAAAELGSTIYNSSLKVLGIVLIAGTIIAVYYKLRGYKKKEGASS</sequence>
<dbReference type="EMBL" id="JABBPN010000002">
    <property type="protein sequence ID" value="NMO94589.1"/>
    <property type="molecule type" value="Genomic_DNA"/>
</dbReference>
<feature type="transmembrane region" description="Helical" evidence="2">
    <location>
        <begin position="12"/>
        <end position="32"/>
    </location>
</feature>
<dbReference type="PANTHER" id="PTHR42709">
    <property type="entry name" value="ALKALINE PHOSPHATASE LIKE PROTEIN"/>
    <property type="match status" value="1"/>
</dbReference>
<reference evidence="4 5" key="1">
    <citation type="submission" date="2020-04" db="EMBL/GenBank/DDBJ databases">
        <title>Paenibacillus algicola sp. nov., a novel marine bacterium producing alginate lyase.</title>
        <authorList>
            <person name="Huang H."/>
        </authorList>
    </citation>
    <scope>NUCLEOTIDE SEQUENCE [LARGE SCALE GENOMIC DNA]</scope>
    <source>
        <strain evidence="4 5">L7-75</strain>
    </source>
</reference>
<feature type="domain" description="VTT" evidence="3">
    <location>
        <begin position="31"/>
        <end position="156"/>
    </location>
</feature>
<feature type="transmembrane region" description="Helical" evidence="2">
    <location>
        <begin position="52"/>
        <end position="73"/>
    </location>
</feature>
<evidence type="ECO:0000259" key="3">
    <source>
        <dbReference type="Pfam" id="PF09335"/>
    </source>
</evidence>
<comment type="similarity">
    <text evidence="1">Belongs to the DedA family.</text>
</comment>
<organism evidence="4 5">
    <name type="scientific">Paenibacillus lemnae</name>
    <dbReference type="NCBI Taxonomy" id="1330551"/>
    <lineage>
        <taxon>Bacteria</taxon>
        <taxon>Bacillati</taxon>
        <taxon>Bacillota</taxon>
        <taxon>Bacilli</taxon>
        <taxon>Bacillales</taxon>
        <taxon>Paenibacillaceae</taxon>
        <taxon>Paenibacillus</taxon>
    </lineage>
</organism>
<protein>
    <submittedName>
        <fullName evidence="4">DedA family protein</fullName>
    </submittedName>
</protein>
<gene>
    <name evidence="4" type="ORF">HII30_02150</name>
</gene>
<keyword evidence="5" id="KW-1185">Reference proteome</keyword>
<dbReference type="Pfam" id="PF09335">
    <property type="entry name" value="VTT_dom"/>
    <property type="match status" value="1"/>
</dbReference>
<feature type="transmembrane region" description="Helical" evidence="2">
    <location>
        <begin position="139"/>
        <end position="157"/>
    </location>
</feature>
<comment type="caution">
    <text evidence="4">The sequence shown here is derived from an EMBL/GenBank/DDBJ whole genome shotgun (WGS) entry which is preliminary data.</text>
</comment>
<evidence type="ECO:0000256" key="1">
    <source>
        <dbReference type="ARBA" id="ARBA00010792"/>
    </source>
</evidence>
<dbReference type="InterPro" id="IPR051311">
    <property type="entry name" value="DedA_domain"/>
</dbReference>
<evidence type="ECO:0000313" key="4">
    <source>
        <dbReference type="EMBL" id="NMO94589.1"/>
    </source>
</evidence>
<dbReference type="Proteomes" id="UP000565468">
    <property type="component" value="Unassembled WGS sequence"/>
</dbReference>
<keyword evidence="2" id="KW-1133">Transmembrane helix</keyword>
<dbReference type="RefSeq" id="WP_169503299.1">
    <property type="nucleotide sequence ID" value="NZ_JABBPN010000002.1"/>
</dbReference>
<dbReference type="PANTHER" id="PTHR42709:SF9">
    <property type="entry name" value="ALKALINE PHOSPHATASE LIKE PROTEIN"/>
    <property type="match status" value="1"/>
</dbReference>
<proteinExistence type="inferred from homology"/>
<evidence type="ECO:0000313" key="5">
    <source>
        <dbReference type="Proteomes" id="UP000565468"/>
    </source>
</evidence>
<name>A0A848M2U5_PAELE</name>
<dbReference type="GO" id="GO:0005886">
    <property type="term" value="C:plasma membrane"/>
    <property type="evidence" value="ECO:0007669"/>
    <property type="project" value="TreeGrafter"/>
</dbReference>
<keyword evidence="2" id="KW-0472">Membrane</keyword>
<evidence type="ECO:0000256" key="2">
    <source>
        <dbReference type="SAM" id="Phobius"/>
    </source>
</evidence>
<dbReference type="InterPro" id="IPR032816">
    <property type="entry name" value="VTT_dom"/>
</dbReference>